<proteinExistence type="predicted"/>
<name>A0ABT2TQ31_9FIRM</name>
<organism evidence="1 2">
    <name type="scientific">Blautia ammoniilytica</name>
    <dbReference type="NCBI Taxonomy" id="2981782"/>
    <lineage>
        <taxon>Bacteria</taxon>
        <taxon>Bacillati</taxon>
        <taxon>Bacillota</taxon>
        <taxon>Clostridia</taxon>
        <taxon>Lachnospirales</taxon>
        <taxon>Lachnospiraceae</taxon>
        <taxon>Blautia</taxon>
    </lineage>
</organism>
<keyword evidence="2" id="KW-1185">Reference proteome</keyword>
<comment type="caution">
    <text evidence="1">The sequence shown here is derived from an EMBL/GenBank/DDBJ whole genome shotgun (WGS) entry which is preliminary data.</text>
</comment>
<evidence type="ECO:0008006" key="3">
    <source>
        <dbReference type="Google" id="ProtNLM"/>
    </source>
</evidence>
<reference evidence="1 2" key="1">
    <citation type="journal article" date="2021" name="ISME Commun">
        <title>Automated analysis of genomic sequences facilitates high-throughput and comprehensive description of bacteria.</title>
        <authorList>
            <person name="Hitch T.C.A."/>
        </authorList>
    </citation>
    <scope>NUCLEOTIDE SEQUENCE [LARGE SCALE GENOMIC DNA]</scope>
    <source>
        <strain evidence="1 2">Sanger_23</strain>
    </source>
</reference>
<dbReference type="Proteomes" id="UP001652409">
    <property type="component" value="Unassembled WGS sequence"/>
</dbReference>
<protein>
    <recommendedName>
        <fullName evidence="3">GNAT family acetyltransferase</fullName>
    </recommendedName>
</protein>
<dbReference type="RefSeq" id="WP_158420553.1">
    <property type="nucleotide sequence ID" value="NZ_JAOQJL010000004.1"/>
</dbReference>
<evidence type="ECO:0000313" key="2">
    <source>
        <dbReference type="Proteomes" id="UP001652409"/>
    </source>
</evidence>
<gene>
    <name evidence="1" type="ORF">OCV61_02700</name>
</gene>
<accession>A0ABT2TQ31</accession>
<evidence type="ECO:0000313" key="1">
    <source>
        <dbReference type="EMBL" id="MCU6764316.1"/>
    </source>
</evidence>
<sequence>MEPIKVNCPLMGMEIEDGICFDIHMNVEGLAPDWTIPDKVLKKSDYKQVCLKCPNHRED</sequence>
<dbReference type="EMBL" id="JAOQJL010000004">
    <property type="protein sequence ID" value="MCU6764316.1"/>
    <property type="molecule type" value="Genomic_DNA"/>
</dbReference>